<gene>
    <name evidence="1" type="ORF">Hsar01_03989</name>
</gene>
<evidence type="ECO:0000313" key="2">
    <source>
        <dbReference type="Proteomes" id="UP001476282"/>
    </source>
</evidence>
<protein>
    <submittedName>
        <fullName evidence="1">Uncharacterized protein</fullName>
    </submittedName>
</protein>
<keyword evidence="2" id="KW-1185">Reference proteome</keyword>
<dbReference type="Proteomes" id="UP001476282">
    <property type="component" value="Unassembled WGS sequence"/>
</dbReference>
<accession>A0ABP9UY04</accession>
<organism evidence="1 2">
    <name type="scientific">Haloferula sargassicola</name>
    <dbReference type="NCBI Taxonomy" id="490096"/>
    <lineage>
        <taxon>Bacteria</taxon>
        <taxon>Pseudomonadati</taxon>
        <taxon>Verrucomicrobiota</taxon>
        <taxon>Verrucomicrobiia</taxon>
        <taxon>Verrucomicrobiales</taxon>
        <taxon>Verrucomicrobiaceae</taxon>
        <taxon>Haloferula</taxon>
    </lineage>
</organism>
<dbReference type="EMBL" id="BAABRI010000033">
    <property type="protein sequence ID" value="GAA5484743.1"/>
    <property type="molecule type" value="Genomic_DNA"/>
</dbReference>
<dbReference type="RefSeq" id="WP_353568848.1">
    <property type="nucleotide sequence ID" value="NZ_BAABRI010000033.1"/>
</dbReference>
<proteinExistence type="predicted"/>
<reference evidence="1 2" key="1">
    <citation type="submission" date="2024-02" db="EMBL/GenBank/DDBJ databases">
        <title>Haloferula sargassicola NBRC 104335.</title>
        <authorList>
            <person name="Ichikawa N."/>
            <person name="Katano-Makiyama Y."/>
            <person name="Hidaka K."/>
        </authorList>
    </citation>
    <scope>NUCLEOTIDE SEQUENCE [LARGE SCALE GENOMIC DNA]</scope>
    <source>
        <strain evidence="1 2">NBRC 104335</strain>
    </source>
</reference>
<comment type="caution">
    <text evidence="1">The sequence shown here is derived from an EMBL/GenBank/DDBJ whole genome shotgun (WGS) entry which is preliminary data.</text>
</comment>
<sequence>MQTQVQPADPSELSTITDVIAALRAEGLQPKHESKNWGDWIHLRGSTTVISIESLRGLTGSATIELGEDEDDGPAILRAFHQLGWVGMDDEGEFSLA</sequence>
<evidence type="ECO:0000313" key="1">
    <source>
        <dbReference type="EMBL" id="GAA5484743.1"/>
    </source>
</evidence>
<name>A0ABP9UY04_9BACT</name>